<dbReference type="PANTHER" id="PTHR37984">
    <property type="entry name" value="PROTEIN CBG26694"/>
    <property type="match status" value="1"/>
</dbReference>
<accession>A0A0N5BZ92</accession>
<proteinExistence type="predicted"/>
<dbReference type="InterPro" id="IPR050951">
    <property type="entry name" value="Retrovirus_Pol_polyprotein"/>
</dbReference>
<dbReference type="PANTHER" id="PTHR37984:SF5">
    <property type="entry name" value="PROTEIN NYNRIN-LIKE"/>
    <property type="match status" value="1"/>
</dbReference>
<dbReference type="Gene3D" id="3.30.420.10">
    <property type="entry name" value="Ribonuclease H-like superfamily/Ribonuclease H"/>
    <property type="match status" value="1"/>
</dbReference>
<dbReference type="InterPro" id="IPR012337">
    <property type="entry name" value="RNaseH-like_sf"/>
</dbReference>
<name>A0A0N5BZ92_STREA</name>
<feature type="domain" description="Integrase catalytic" evidence="2">
    <location>
        <begin position="78"/>
        <end position="240"/>
    </location>
</feature>
<feature type="compositionally biased region" description="Polar residues" evidence="1">
    <location>
        <begin position="369"/>
        <end position="382"/>
    </location>
</feature>
<dbReference type="InterPro" id="IPR001584">
    <property type="entry name" value="Integrase_cat-core"/>
</dbReference>
<evidence type="ECO:0000259" key="2">
    <source>
        <dbReference type="PROSITE" id="PS50994"/>
    </source>
</evidence>
<dbReference type="GO" id="GO:0015074">
    <property type="term" value="P:DNA integration"/>
    <property type="evidence" value="ECO:0007669"/>
    <property type="project" value="InterPro"/>
</dbReference>
<sequence>IPDFVEIDKLNEQLLLQWVHENHGHIGYNKMLHLTRNYVEEGEIQNLSGKIVKILKSCLPCQMKHKAYSREVTETPVVATAPGQLLAMDILGPMNETERKNKYVLLTMDVFSRIVTLIELENYKLDEVSTKLWQRVFLQYGYYHTVRCDNSGNFKNQQLEDWLANMNIQLDHSSEYHHSGNSLAKKYIGAAQQVIFKLCHNNPTQWDMCLKLAEFTLNTSTCSKTGYSAFFPMFAREPVLPLTLLTNKIPYAMIENTPTMAHLTAQLKEIFEDMHELRIDEELNGKTTKAGCKSRQWFLNTGYIELKVRDAILIMVHRKPGISTKLQPTYDSKIYHVVSISIDYVRIKGEGDRKSMVLHRTLIKKISYSTPNKGGSSENGENPTDIGKGNKS</sequence>
<dbReference type="PROSITE" id="PS50994">
    <property type="entry name" value="INTEGRASE"/>
    <property type="match status" value="1"/>
</dbReference>
<reference evidence="4" key="1">
    <citation type="submission" date="2017-02" db="UniProtKB">
        <authorList>
            <consortium name="WormBaseParasite"/>
        </authorList>
    </citation>
    <scope>IDENTIFICATION</scope>
</reference>
<dbReference type="STRING" id="174720.A0A0N5BZ92"/>
<dbReference type="Proteomes" id="UP000046392">
    <property type="component" value="Unplaced"/>
</dbReference>
<evidence type="ECO:0000313" key="4">
    <source>
        <dbReference type="WBParaSite" id="SPAL_0001108500.1"/>
    </source>
</evidence>
<dbReference type="AlphaFoldDB" id="A0A0N5BZ92"/>
<dbReference type="Pfam" id="PF00665">
    <property type="entry name" value="rve"/>
    <property type="match status" value="1"/>
</dbReference>
<evidence type="ECO:0000256" key="1">
    <source>
        <dbReference type="SAM" id="MobiDB-lite"/>
    </source>
</evidence>
<organism evidence="3 4">
    <name type="scientific">Strongyloides papillosus</name>
    <name type="common">Intestinal threadworm</name>
    <dbReference type="NCBI Taxonomy" id="174720"/>
    <lineage>
        <taxon>Eukaryota</taxon>
        <taxon>Metazoa</taxon>
        <taxon>Ecdysozoa</taxon>
        <taxon>Nematoda</taxon>
        <taxon>Chromadorea</taxon>
        <taxon>Rhabditida</taxon>
        <taxon>Tylenchina</taxon>
        <taxon>Panagrolaimomorpha</taxon>
        <taxon>Strongyloidoidea</taxon>
        <taxon>Strongyloididae</taxon>
        <taxon>Strongyloides</taxon>
    </lineage>
</organism>
<feature type="region of interest" description="Disordered" evidence="1">
    <location>
        <begin position="369"/>
        <end position="392"/>
    </location>
</feature>
<evidence type="ECO:0000313" key="3">
    <source>
        <dbReference type="Proteomes" id="UP000046392"/>
    </source>
</evidence>
<dbReference type="WBParaSite" id="SPAL_0001108500.1">
    <property type="protein sequence ID" value="SPAL_0001108500.1"/>
    <property type="gene ID" value="SPAL_0001108500"/>
</dbReference>
<dbReference type="GO" id="GO:0003676">
    <property type="term" value="F:nucleic acid binding"/>
    <property type="evidence" value="ECO:0007669"/>
    <property type="project" value="InterPro"/>
</dbReference>
<keyword evidence="3" id="KW-1185">Reference proteome</keyword>
<protein>
    <submittedName>
        <fullName evidence="4">Integrase catalytic domain-containing protein</fullName>
    </submittedName>
</protein>
<dbReference type="SUPFAM" id="SSF53098">
    <property type="entry name" value="Ribonuclease H-like"/>
    <property type="match status" value="1"/>
</dbReference>
<dbReference type="InterPro" id="IPR036397">
    <property type="entry name" value="RNaseH_sf"/>
</dbReference>